<keyword evidence="7" id="KW-1185">Reference proteome</keyword>
<dbReference type="InterPro" id="IPR036390">
    <property type="entry name" value="WH_DNA-bd_sf"/>
</dbReference>
<comment type="caution">
    <text evidence="6">The sequence shown here is derived from an EMBL/GenBank/DDBJ whole genome shotgun (WGS) entry which is preliminary data.</text>
</comment>
<protein>
    <submittedName>
        <fullName evidence="6">GbsR/MarR family transcriptional regulator</fullName>
    </submittedName>
</protein>
<name>A0ABV8FAB1_9ACTN</name>
<feature type="compositionally biased region" description="Pro residues" evidence="4">
    <location>
        <begin position="155"/>
        <end position="171"/>
    </location>
</feature>
<dbReference type="InterPro" id="IPR036388">
    <property type="entry name" value="WH-like_DNA-bd_sf"/>
</dbReference>
<sequence>MGTVEEFVESAGLYFERLGLSRTSGRVIGCLLADTGEGLDAPGLCGRLGVAKSSMSVALRQLEHGGLIERYRPPRARRDHHRLTEDVFGRAFRAKMTEFTAFAELAEQGLGAVGGHPAARARLELMRDMYAFMAREFPRLLDRWEAERAGVARPTVPPRPTRCGDPPPPAG</sequence>
<evidence type="ECO:0000259" key="5">
    <source>
        <dbReference type="Pfam" id="PF12802"/>
    </source>
</evidence>
<gene>
    <name evidence="6" type="ORF">ACFOYY_30640</name>
</gene>
<dbReference type="Proteomes" id="UP001595698">
    <property type="component" value="Unassembled WGS sequence"/>
</dbReference>
<dbReference type="PANTHER" id="PTHR38465:SF2">
    <property type="entry name" value="HTH-TYPE TRANSCRIPTIONAL REGULATOR MMPR5"/>
    <property type="match status" value="1"/>
</dbReference>
<keyword evidence="3" id="KW-0804">Transcription</keyword>
<feature type="domain" description="HTH marR-type" evidence="5">
    <location>
        <begin position="19"/>
        <end position="78"/>
    </location>
</feature>
<evidence type="ECO:0000256" key="1">
    <source>
        <dbReference type="ARBA" id="ARBA00023015"/>
    </source>
</evidence>
<evidence type="ECO:0000313" key="6">
    <source>
        <dbReference type="EMBL" id="MFC3984529.1"/>
    </source>
</evidence>
<evidence type="ECO:0000313" key="7">
    <source>
        <dbReference type="Proteomes" id="UP001595698"/>
    </source>
</evidence>
<evidence type="ECO:0000256" key="3">
    <source>
        <dbReference type="ARBA" id="ARBA00023163"/>
    </source>
</evidence>
<dbReference type="SUPFAM" id="SSF46785">
    <property type="entry name" value="Winged helix' DNA-binding domain"/>
    <property type="match status" value="1"/>
</dbReference>
<dbReference type="Pfam" id="PF12802">
    <property type="entry name" value="MarR_2"/>
    <property type="match status" value="1"/>
</dbReference>
<accession>A0ABV8FAB1</accession>
<organism evidence="6 7">
    <name type="scientific">Streptosporangium jomthongense</name>
    <dbReference type="NCBI Taxonomy" id="1193683"/>
    <lineage>
        <taxon>Bacteria</taxon>
        <taxon>Bacillati</taxon>
        <taxon>Actinomycetota</taxon>
        <taxon>Actinomycetes</taxon>
        <taxon>Streptosporangiales</taxon>
        <taxon>Streptosporangiaceae</taxon>
        <taxon>Streptosporangium</taxon>
    </lineage>
</organism>
<dbReference type="Gene3D" id="1.10.10.10">
    <property type="entry name" value="Winged helix-like DNA-binding domain superfamily/Winged helix DNA-binding domain"/>
    <property type="match status" value="1"/>
</dbReference>
<keyword evidence="2" id="KW-0238">DNA-binding</keyword>
<evidence type="ECO:0000256" key="4">
    <source>
        <dbReference type="SAM" id="MobiDB-lite"/>
    </source>
</evidence>
<keyword evidence="1" id="KW-0805">Transcription regulation</keyword>
<feature type="region of interest" description="Disordered" evidence="4">
    <location>
        <begin position="150"/>
        <end position="171"/>
    </location>
</feature>
<dbReference type="InterPro" id="IPR000835">
    <property type="entry name" value="HTH_MarR-typ"/>
</dbReference>
<proteinExistence type="predicted"/>
<dbReference type="EMBL" id="JBHSBC010000035">
    <property type="protein sequence ID" value="MFC3984529.1"/>
    <property type="molecule type" value="Genomic_DNA"/>
</dbReference>
<dbReference type="InterPro" id="IPR052362">
    <property type="entry name" value="HTH-GbsR_regulator"/>
</dbReference>
<dbReference type="RefSeq" id="WP_386194426.1">
    <property type="nucleotide sequence ID" value="NZ_JBHSBC010000035.1"/>
</dbReference>
<dbReference type="PANTHER" id="PTHR38465">
    <property type="entry name" value="HTH-TYPE TRANSCRIPTIONAL REGULATOR MJ1563-RELATED"/>
    <property type="match status" value="1"/>
</dbReference>
<dbReference type="Gene3D" id="1.10.287.160">
    <property type="entry name" value="HR1 repeat"/>
    <property type="match status" value="1"/>
</dbReference>
<evidence type="ECO:0000256" key="2">
    <source>
        <dbReference type="ARBA" id="ARBA00023125"/>
    </source>
</evidence>
<reference evidence="7" key="1">
    <citation type="journal article" date="2019" name="Int. J. Syst. Evol. Microbiol.">
        <title>The Global Catalogue of Microorganisms (GCM) 10K type strain sequencing project: providing services to taxonomists for standard genome sequencing and annotation.</title>
        <authorList>
            <consortium name="The Broad Institute Genomics Platform"/>
            <consortium name="The Broad Institute Genome Sequencing Center for Infectious Disease"/>
            <person name="Wu L."/>
            <person name="Ma J."/>
        </authorList>
    </citation>
    <scope>NUCLEOTIDE SEQUENCE [LARGE SCALE GENOMIC DNA]</scope>
    <source>
        <strain evidence="7">TBRC 7912</strain>
    </source>
</reference>